<dbReference type="Pfam" id="PF17749">
    <property type="entry name" value="MIP-T3_C"/>
    <property type="match status" value="1"/>
</dbReference>
<gene>
    <name evidence="14" type="ORF">BDFB_009927</name>
</gene>
<evidence type="ECO:0000256" key="8">
    <source>
        <dbReference type="ARBA" id="ARBA00043971"/>
    </source>
</evidence>
<evidence type="ECO:0000256" key="3">
    <source>
        <dbReference type="ARBA" id="ARBA00022490"/>
    </source>
</evidence>
<feature type="region of interest" description="Disordered" evidence="11">
    <location>
        <begin position="449"/>
        <end position="471"/>
    </location>
</feature>
<name>A0A482VQQ6_ASBVE</name>
<dbReference type="PANTHER" id="PTHR31363:SF0">
    <property type="entry name" value="TRAF3-INTERACTING PROTEIN 1"/>
    <property type="match status" value="1"/>
</dbReference>
<dbReference type="GO" id="GO:0048731">
    <property type="term" value="P:system development"/>
    <property type="evidence" value="ECO:0007669"/>
    <property type="project" value="UniProtKB-ARBA"/>
</dbReference>
<dbReference type="STRING" id="1661398.A0A482VQQ6"/>
<evidence type="ECO:0000313" key="14">
    <source>
        <dbReference type="EMBL" id="RZC35093.1"/>
    </source>
</evidence>
<evidence type="ECO:0000256" key="11">
    <source>
        <dbReference type="SAM" id="MobiDB-lite"/>
    </source>
</evidence>
<evidence type="ECO:0000256" key="10">
    <source>
        <dbReference type="SAM" id="Coils"/>
    </source>
</evidence>
<dbReference type="InterPro" id="IPR040468">
    <property type="entry name" value="TRAF3IP1_N"/>
</dbReference>
<comment type="similarity">
    <text evidence="8">Belongs to the TRAF3IP1 family.</text>
</comment>
<evidence type="ECO:0000256" key="9">
    <source>
        <dbReference type="ARBA" id="ARBA00070492"/>
    </source>
</evidence>
<accession>A0A482VQQ6</accession>
<feature type="compositionally biased region" description="Basic and acidic residues" evidence="11">
    <location>
        <begin position="188"/>
        <end position="216"/>
    </location>
</feature>
<feature type="compositionally biased region" description="Low complexity" evidence="11">
    <location>
        <begin position="352"/>
        <end position="374"/>
    </location>
</feature>
<protein>
    <recommendedName>
        <fullName evidence="9">TRAF3-interacting protein 1</fullName>
    </recommendedName>
</protein>
<organism evidence="14 15">
    <name type="scientific">Asbolus verrucosus</name>
    <name type="common">Desert ironclad beetle</name>
    <dbReference type="NCBI Taxonomy" id="1661398"/>
    <lineage>
        <taxon>Eukaryota</taxon>
        <taxon>Metazoa</taxon>
        <taxon>Ecdysozoa</taxon>
        <taxon>Arthropoda</taxon>
        <taxon>Hexapoda</taxon>
        <taxon>Insecta</taxon>
        <taxon>Pterygota</taxon>
        <taxon>Neoptera</taxon>
        <taxon>Endopterygota</taxon>
        <taxon>Coleoptera</taxon>
        <taxon>Polyphaga</taxon>
        <taxon>Cucujiformia</taxon>
        <taxon>Tenebrionidae</taxon>
        <taxon>Pimeliinae</taxon>
        <taxon>Asbolus</taxon>
    </lineage>
</organism>
<dbReference type="InterPro" id="IPR042576">
    <property type="entry name" value="TRAF3IP1_N_sf"/>
</dbReference>
<feature type="compositionally biased region" description="Polar residues" evidence="11">
    <location>
        <begin position="268"/>
        <end position="281"/>
    </location>
</feature>
<dbReference type="Pfam" id="PF10243">
    <property type="entry name" value="MIP-T3"/>
    <property type="match status" value="1"/>
</dbReference>
<dbReference type="FunFam" id="1.10.418.50:FF:000001">
    <property type="entry name" value="TRAF3-interacting protein 1 isoform X1"/>
    <property type="match status" value="1"/>
</dbReference>
<feature type="domain" description="TRAF3-interacting protein 1 N-terminal" evidence="12">
    <location>
        <begin position="10"/>
        <end position="118"/>
    </location>
</feature>
<dbReference type="GO" id="GO:0036064">
    <property type="term" value="C:ciliary basal body"/>
    <property type="evidence" value="ECO:0007669"/>
    <property type="project" value="TreeGrafter"/>
</dbReference>
<feature type="compositionally biased region" description="Basic and acidic residues" evidence="11">
    <location>
        <begin position="143"/>
        <end position="156"/>
    </location>
</feature>
<dbReference type="InterPro" id="IPR018799">
    <property type="entry name" value="TRAF3IP1"/>
</dbReference>
<dbReference type="GO" id="GO:0060271">
    <property type="term" value="P:cilium assembly"/>
    <property type="evidence" value="ECO:0007669"/>
    <property type="project" value="TreeGrafter"/>
</dbReference>
<feature type="domain" description="TRAF3-interacting protein 1 C-terminal" evidence="13">
    <location>
        <begin position="430"/>
        <end position="575"/>
    </location>
</feature>
<evidence type="ECO:0000259" key="13">
    <source>
        <dbReference type="Pfam" id="PF17749"/>
    </source>
</evidence>
<dbReference type="GO" id="GO:0070507">
    <property type="term" value="P:regulation of microtubule cytoskeleton organization"/>
    <property type="evidence" value="ECO:0007669"/>
    <property type="project" value="TreeGrafter"/>
</dbReference>
<sequence length="576" mass="65161">MPEEIKQEVVLKTQKYLGRYVKKPPLTEKLLKKPPFRFLHDVVNTVIKETGFLKGLFSEEELKSENVKEKDAKIAFLSKLIDAVKTTTNTDLAVRPSKIVAGLEPTETNLLLQTIGKAIEKKVDSSEYVNQLRSGQIINNEKNKKSKVSEKNDKLKKTSKTIESTEEKIKSTPKKKEKLTTSSNETPKSTDRNKPKRTTKETKSKTAFDDGKSKTKEKVKKKDKAKEENQEKVQILENIEDAVPPQETVLEAVNENVEPIDQKAKQSIEISTNEVSGGNRSVSDEEKTIKSSNEQQTVVGNETSAENTVETEMVRKRSISASRPKSARPRSGDLREKTQVESKEPAPQPIQSRPKSSLRPPSVRPSSARPGAPRLRPDSGFLIKEVVPMGKINVIVENFDKDADEEETVIIQSNPEIIEEQNENIDVPGDNKGHLVEQILEQINESDNDKTHTTKMDNDWQKDGFHGKDATTKETNNLRSLIQTLTKTANPLGKLLNYLHEDIDAMHAELETWTNAKRQLFDEIAKQKKISLEMNKPLTSQLEHLNQEIRKMEEEIVSTRSNILRNELKIKELLAK</sequence>
<proteinExistence type="inferred from homology"/>
<evidence type="ECO:0000313" key="15">
    <source>
        <dbReference type="Proteomes" id="UP000292052"/>
    </source>
</evidence>
<dbReference type="Gene3D" id="1.10.418.50">
    <property type="entry name" value="Microtubule-binding protein MIP-T3"/>
    <property type="match status" value="1"/>
</dbReference>
<evidence type="ECO:0000256" key="4">
    <source>
        <dbReference type="ARBA" id="ARBA00022794"/>
    </source>
</evidence>
<dbReference type="EMBL" id="QDEB01074090">
    <property type="protein sequence ID" value="RZC35093.1"/>
    <property type="molecule type" value="Genomic_DNA"/>
</dbReference>
<feature type="region of interest" description="Disordered" evidence="11">
    <location>
        <begin position="261"/>
        <end position="378"/>
    </location>
</feature>
<feature type="compositionally biased region" description="Basic and acidic residues" evidence="11">
    <location>
        <begin position="330"/>
        <end position="344"/>
    </location>
</feature>
<evidence type="ECO:0000256" key="6">
    <source>
        <dbReference type="ARBA" id="ARBA00023212"/>
    </source>
</evidence>
<evidence type="ECO:0000256" key="7">
    <source>
        <dbReference type="ARBA" id="ARBA00023273"/>
    </source>
</evidence>
<evidence type="ECO:0000256" key="1">
    <source>
        <dbReference type="ARBA" id="ARBA00004120"/>
    </source>
</evidence>
<keyword evidence="7" id="KW-0966">Cell projection</keyword>
<dbReference type="InterPro" id="IPR041476">
    <property type="entry name" value="TRAF3IP1_C"/>
</dbReference>
<dbReference type="Proteomes" id="UP000292052">
    <property type="component" value="Unassembled WGS sequence"/>
</dbReference>
<keyword evidence="3" id="KW-0963">Cytoplasm</keyword>
<dbReference type="GO" id="GO:0030992">
    <property type="term" value="C:intraciliary transport particle B"/>
    <property type="evidence" value="ECO:0007669"/>
    <property type="project" value="TreeGrafter"/>
</dbReference>
<dbReference type="GO" id="GO:0048513">
    <property type="term" value="P:animal organ development"/>
    <property type="evidence" value="ECO:0007669"/>
    <property type="project" value="UniProtKB-ARBA"/>
</dbReference>
<feature type="compositionally biased region" description="Polar residues" evidence="11">
    <location>
        <begin position="290"/>
        <end position="310"/>
    </location>
</feature>
<dbReference type="GO" id="GO:0005930">
    <property type="term" value="C:axoneme"/>
    <property type="evidence" value="ECO:0007669"/>
    <property type="project" value="UniProtKB-SubCell"/>
</dbReference>
<evidence type="ECO:0000259" key="12">
    <source>
        <dbReference type="Pfam" id="PF10243"/>
    </source>
</evidence>
<dbReference type="AlphaFoldDB" id="A0A482VQQ6"/>
<keyword evidence="5 10" id="KW-0175">Coiled coil</keyword>
<reference evidence="14 15" key="1">
    <citation type="submission" date="2017-03" db="EMBL/GenBank/DDBJ databases">
        <title>Genome of the blue death feigning beetle - Asbolus verrucosus.</title>
        <authorList>
            <person name="Rider S.D."/>
        </authorList>
    </citation>
    <scope>NUCLEOTIDE SEQUENCE [LARGE SCALE GENOMIC DNA]</scope>
    <source>
        <strain evidence="14">Butters</strain>
        <tissue evidence="14">Head and leg muscle</tissue>
    </source>
</reference>
<comment type="caution">
    <text evidence="14">The sequence shown here is derived from an EMBL/GenBank/DDBJ whole genome shotgun (WGS) entry which is preliminary data.</text>
</comment>
<dbReference type="GO" id="GO:0042073">
    <property type="term" value="P:intraciliary transport"/>
    <property type="evidence" value="ECO:0007669"/>
    <property type="project" value="TreeGrafter"/>
</dbReference>
<dbReference type="OrthoDB" id="10258914at2759"/>
<dbReference type="GO" id="GO:0008017">
    <property type="term" value="F:microtubule binding"/>
    <property type="evidence" value="ECO:0007669"/>
    <property type="project" value="InterPro"/>
</dbReference>
<comment type="subcellular location">
    <subcellularLocation>
        <location evidence="2">Cytoplasm</location>
        <location evidence="2">Cytoskeleton</location>
        <location evidence="2">Cilium axoneme</location>
    </subcellularLocation>
    <subcellularLocation>
        <location evidence="1">Cytoplasm</location>
        <location evidence="1">Cytoskeleton</location>
        <location evidence="1">Cilium basal body</location>
    </subcellularLocation>
</comment>
<keyword evidence="15" id="KW-1185">Reference proteome</keyword>
<feature type="coiled-coil region" evidence="10">
    <location>
        <begin position="535"/>
        <end position="562"/>
    </location>
</feature>
<evidence type="ECO:0000256" key="2">
    <source>
        <dbReference type="ARBA" id="ARBA00004430"/>
    </source>
</evidence>
<dbReference type="PANTHER" id="PTHR31363">
    <property type="entry name" value="TRAF3-INTERACTING PROTEIN 1"/>
    <property type="match status" value="1"/>
</dbReference>
<keyword evidence="4" id="KW-0970">Cilium biogenesis/degradation</keyword>
<feature type="region of interest" description="Disordered" evidence="11">
    <location>
        <begin position="143"/>
        <end position="240"/>
    </location>
</feature>
<keyword evidence="6" id="KW-0206">Cytoskeleton</keyword>
<evidence type="ECO:0000256" key="5">
    <source>
        <dbReference type="ARBA" id="ARBA00023054"/>
    </source>
</evidence>